<feature type="transmembrane region" description="Helical" evidence="1">
    <location>
        <begin position="116"/>
        <end position="134"/>
    </location>
</feature>
<dbReference type="Proteomes" id="UP000642809">
    <property type="component" value="Unassembled WGS sequence"/>
</dbReference>
<reference evidence="2" key="1">
    <citation type="journal article" date="2014" name="Int. J. Syst. Evol. Microbiol.">
        <title>Complete genome sequence of Corynebacterium casei LMG S-19264T (=DSM 44701T), isolated from a smear-ripened cheese.</title>
        <authorList>
            <consortium name="US DOE Joint Genome Institute (JGI-PGF)"/>
            <person name="Walter F."/>
            <person name="Albersmeier A."/>
            <person name="Kalinowski J."/>
            <person name="Ruckert C."/>
        </authorList>
    </citation>
    <scope>NUCLEOTIDE SEQUENCE</scope>
    <source>
        <strain evidence="2">KCTC 23224</strain>
    </source>
</reference>
<name>A0A8J3G513_9BACT</name>
<feature type="transmembrane region" description="Helical" evidence="1">
    <location>
        <begin position="38"/>
        <end position="54"/>
    </location>
</feature>
<dbReference type="EMBL" id="BMYF01000007">
    <property type="protein sequence ID" value="GHB33863.1"/>
    <property type="molecule type" value="Genomic_DNA"/>
</dbReference>
<reference evidence="2" key="2">
    <citation type="submission" date="2020-09" db="EMBL/GenBank/DDBJ databases">
        <authorList>
            <person name="Sun Q."/>
            <person name="Kim S."/>
        </authorList>
    </citation>
    <scope>NUCLEOTIDE SEQUENCE</scope>
    <source>
        <strain evidence="2">KCTC 23224</strain>
    </source>
</reference>
<evidence type="ECO:0000313" key="2">
    <source>
        <dbReference type="EMBL" id="GHB33863.1"/>
    </source>
</evidence>
<keyword evidence="1" id="KW-1133">Transmembrane helix</keyword>
<protein>
    <submittedName>
        <fullName evidence="2">Uncharacterized protein</fullName>
    </submittedName>
</protein>
<dbReference type="AlphaFoldDB" id="A0A8J3G513"/>
<sequence>MNQQHSNETSLTESVEKLIEACRQEDAYNSAGSKTMKWVYSLFGGIALLATWVVSLESCDCTYDRAIAYSFLFGIGYFLGYLFWEQRKKANFSYDVAAAKLLPLIIQRFDIRSSQIVALIPPLLSIGAALSLVVNNPKGDDLNWVNFWLVFGLFLLVIFIFAYVGYRIWKTRQEPLVVEARRILREVDVA</sequence>
<keyword evidence="3" id="KW-1185">Reference proteome</keyword>
<gene>
    <name evidence="2" type="ORF">GCM10008106_13650</name>
</gene>
<dbReference type="RefSeq" id="WP_189579821.1">
    <property type="nucleotide sequence ID" value="NZ_BMYF01000007.1"/>
</dbReference>
<evidence type="ECO:0000256" key="1">
    <source>
        <dbReference type="SAM" id="Phobius"/>
    </source>
</evidence>
<organism evidence="2 3">
    <name type="scientific">Mongoliitalea lutea</name>
    <dbReference type="NCBI Taxonomy" id="849756"/>
    <lineage>
        <taxon>Bacteria</taxon>
        <taxon>Pseudomonadati</taxon>
        <taxon>Bacteroidota</taxon>
        <taxon>Cytophagia</taxon>
        <taxon>Cytophagales</taxon>
        <taxon>Cyclobacteriaceae</taxon>
        <taxon>Mongoliitalea</taxon>
    </lineage>
</organism>
<accession>A0A8J3G513</accession>
<feature type="transmembrane region" description="Helical" evidence="1">
    <location>
        <begin position="66"/>
        <end position="84"/>
    </location>
</feature>
<keyword evidence="1" id="KW-0812">Transmembrane</keyword>
<proteinExistence type="predicted"/>
<feature type="transmembrane region" description="Helical" evidence="1">
    <location>
        <begin position="146"/>
        <end position="166"/>
    </location>
</feature>
<evidence type="ECO:0000313" key="3">
    <source>
        <dbReference type="Proteomes" id="UP000642809"/>
    </source>
</evidence>
<comment type="caution">
    <text evidence="2">The sequence shown here is derived from an EMBL/GenBank/DDBJ whole genome shotgun (WGS) entry which is preliminary data.</text>
</comment>
<keyword evidence="1" id="KW-0472">Membrane</keyword>